<reference evidence="2" key="2">
    <citation type="submission" date="2020-07" db="EMBL/GenBank/DDBJ databases">
        <authorList>
            <person name="Vera ALvarez R."/>
            <person name="Arias-Moreno D.M."/>
            <person name="Jimenez-Jacinto V."/>
            <person name="Jimenez-Bremont J.F."/>
            <person name="Swaminathan K."/>
            <person name="Moose S.P."/>
            <person name="Guerrero-Gonzalez M.L."/>
            <person name="Marino-Ramirez L."/>
            <person name="Landsman D."/>
            <person name="Rodriguez-Kessler M."/>
            <person name="Delgado-Sanchez P."/>
        </authorList>
    </citation>
    <scope>NUCLEOTIDE SEQUENCE</scope>
    <source>
        <tissue evidence="2">Cladode</tissue>
    </source>
</reference>
<dbReference type="AlphaFoldDB" id="A0A7C9CW68"/>
<evidence type="ECO:0000256" key="1">
    <source>
        <dbReference type="SAM" id="MobiDB-lite"/>
    </source>
</evidence>
<reference evidence="2" key="1">
    <citation type="journal article" date="2013" name="J. Plant Res.">
        <title>Effect of fungi and light on seed germination of three Opuntia species from semiarid lands of central Mexico.</title>
        <authorList>
            <person name="Delgado-Sanchez P."/>
            <person name="Jimenez-Bremont J.F."/>
            <person name="Guerrero-Gonzalez Mde L."/>
            <person name="Flores J."/>
        </authorList>
    </citation>
    <scope>NUCLEOTIDE SEQUENCE</scope>
    <source>
        <tissue evidence="2">Cladode</tissue>
    </source>
</reference>
<organism evidence="2">
    <name type="scientific">Opuntia streptacantha</name>
    <name type="common">Prickly pear cactus</name>
    <name type="synonym">Opuntia cardona</name>
    <dbReference type="NCBI Taxonomy" id="393608"/>
    <lineage>
        <taxon>Eukaryota</taxon>
        <taxon>Viridiplantae</taxon>
        <taxon>Streptophyta</taxon>
        <taxon>Embryophyta</taxon>
        <taxon>Tracheophyta</taxon>
        <taxon>Spermatophyta</taxon>
        <taxon>Magnoliopsida</taxon>
        <taxon>eudicotyledons</taxon>
        <taxon>Gunneridae</taxon>
        <taxon>Pentapetalae</taxon>
        <taxon>Caryophyllales</taxon>
        <taxon>Cactineae</taxon>
        <taxon>Cactaceae</taxon>
        <taxon>Opuntioideae</taxon>
        <taxon>Opuntia</taxon>
    </lineage>
</organism>
<accession>A0A7C9CW68</accession>
<proteinExistence type="predicted"/>
<feature type="region of interest" description="Disordered" evidence="1">
    <location>
        <begin position="25"/>
        <end position="47"/>
    </location>
</feature>
<dbReference type="EMBL" id="GISG01039146">
    <property type="protein sequence ID" value="MBA4622529.1"/>
    <property type="molecule type" value="Transcribed_RNA"/>
</dbReference>
<sequence length="160" mass="17251">MSIANIFITPSSAIFFTSSFTSSFLPSSLRPKRRKHSERPHPSKARSTVAIISRPSELLSIISGHSRLLSSLGHEASCPIGNPSLALSTSREASSPVFDLLIALSTSLVPQAEEQSASFTDLRLTAVDTARPFMVINSCIASRKRVADVPDREVISPENS</sequence>
<protein>
    <submittedName>
        <fullName evidence="2">Uncharacterized protein</fullName>
    </submittedName>
</protein>
<feature type="compositionally biased region" description="Basic residues" evidence="1">
    <location>
        <begin position="30"/>
        <end position="44"/>
    </location>
</feature>
<evidence type="ECO:0000313" key="2">
    <source>
        <dbReference type="EMBL" id="MBA4622529.1"/>
    </source>
</evidence>
<name>A0A7C9CW68_OPUST</name>